<dbReference type="PANTHER" id="PTHR45663:SF11">
    <property type="entry name" value="GEO12009P1"/>
    <property type="match status" value="1"/>
</dbReference>
<name>A0A011U872_9HYPH</name>
<dbReference type="PANTHER" id="PTHR45663">
    <property type="entry name" value="GEO12009P1"/>
    <property type="match status" value="1"/>
</dbReference>
<dbReference type="CDD" id="cd02947">
    <property type="entry name" value="TRX_family"/>
    <property type="match status" value="1"/>
</dbReference>
<proteinExistence type="inferred from homology"/>
<feature type="domain" description="Thioredoxin" evidence="7">
    <location>
        <begin position="52"/>
        <end position="167"/>
    </location>
</feature>
<evidence type="ECO:0000256" key="4">
    <source>
        <dbReference type="ARBA" id="ARBA00023157"/>
    </source>
</evidence>
<dbReference type="NCBIfam" id="NF008229">
    <property type="entry name" value="PRK10996.1"/>
    <property type="match status" value="1"/>
</dbReference>
<keyword evidence="4" id="KW-1015">Disulfide bond</keyword>
<evidence type="ECO:0000313" key="8">
    <source>
        <dbReference type="EMBL" id="EXL02301.1"/>
    </source>
</evidence>
<dbReference type="Proteomes" id="UP000019849">
    <property type="component" value="Unassembled WGS sequence"/>
</dbReference>
<dbReference type="AlphaFoldDB" id="A0A011U872"/>
<protein>
    <recommendedName>
        <fullName evidence="6">Thioredoxin</fullName>
    </recommendedName>
</protein>
<reference evidence="8 9" key="1">
    <citation type="submission" date="2014-02" db="EMBL/GenBank/DDBJ databases">
        <title>Aquamicrobium defluvii Genome sequencing.</title>
        <authorList>
            <person name="Wang X."/>
        </authorList>
    </citation>
    <scope>NUCLEOTIDE SEQUENCE [LARGE SCALE GENOMIC DNA]</scope>
    <source>
        <strain evidence="8 9">W13Z1</strain>
    </source>
</reference>
<evidence type="ECO:0000313" key="9">
    <source>
        <dbReference type="Proteomes" id="UP000019849"/>
    </source>
</evidence>
<dbReference type="GO" id="GO:0015035">
    <property type="term" value="F:protein-disulfide reductase activity"/>
    <property type="evidence" value="ECO:0007669"/>
    <property type="project" value="UniProtKB-UniRule"/>
</dbReference>
<accession>A0A011U872</accession>
<evidence type="ECO:0000259" key="7">
    <source>
        <dbReference type="PROSITE" id="PS51352"/>
    </source>
</evidence>
<evidence type="ECO:0000256" key="1">
    <source>
        <dbReference type="ARBA" id="ARBA00008987"/>
    </source>
</evidence>
<dbReference type="NCBIfam" id="TIGR01068">
    <property type="entry name" value="thioredoxin"/>
    <property type="match status" value="1"/>
</dbReference>
<organism evidence="8 9">
    <name type="scientific">Aquamicrobium defluvii</name>
    <dbReference type="NCBI Taxonomy" id="69279"/>
    <lineage>
        <taxon>Bacteria</taxon>
        <taxon>Pseudomonadati</taxon>
        <taxon>Pseudomonadota</taxon>
        <taxon>Alphaproteobacteria</taxon>
        <taxon>Hyphomicrobiales</taxon>
        <taxon>Phyllobacteriaceae</taxon>
        <taxon>Aquamicrobium</taxon>
    </lineage>
</organism>
<dbReference type="STRING" id="69279.BG36_15220"/>
<comment type="similarity">
    <text evidence="1">Belongs to the thioredoxin family.</text>
</comment>
<dbReference type="PROSITE" id="PS00194">
    <property type="entry name" value="THIOREDOXIN_1"/>
    <property type="match status" value="1"/>
</dbReference>
<dbReference type="PROSITE" id="PS51352">
    <property type="entry name" value="THIOREDOXIN_2"/>
    <property type="match status" value="1"/>
</dbReference>
<keyword evidence="2" id="KW-0813">Transport</keyword>
<dbReference type="Pfam" id="PF00085">
    <property type="entry name" value="Thioredoxin"/>
    <property type="match status" value="1"/>
</dbReference>
<keyword evidence="3" id="KW-0249">Electron transport</keyword>
<evidence type="ECO:0000256" key="3">
    <source>
        <dbReference type="ARBA" id="ARBA00022982"/>
    </source>
</evidence>
<dbReference type="EMBL" id="JENY01000032">
    <property type="protein sequence ID" value="EXL02301.1"/>
    <property type="molecule type" value="Genomic_DNA"/>
</dbReference>
<dbReference type="InterPro" id="IPR005746">
    <property type="entry name" value="Thioredoxin"/>
</dbReference>
<dbReference type="PATRIC" id="fig|69279.3.peg.4105"/>
<dbReference type="HOGENOM" id="CLU_090389_10_0_5"/>
<gene>
    <name evidence="8" type="ORF">BG36_15220</name>
</gene>
<dbReference type="PRINTS" id="PR00421">
    <property type="entry name" value="THIOREDOXIN"/>
</dbReference>
<dbReference type="GO" id="GO:0045454">
    <property type="term" value="P:cell redox homeostasis"/>
    <property type="evidence" value="ECO:0007669"/>
    <property type="project" value="TreeGrafter"/>
</dbReference>
<keyword evidence="5" id="KW-0676">Redox-active center</keyword>
<dbReference type="GO" id="GO:0005829">
    <property type="term" value="C:cytosol"/>
    <property type="evidence" value="ECO:0007669"/>
    <property type="project" value="TreeGrafter"/>
</dbReference>
<dbReference type="eggNOG" id="COG3118">
    <property type="taxonomic scope" value="Bacteria"/>
</dbReference>
<evidence type="ECO:0000256" key="5">
    <source>
        <dbReference type="ARBA" id="ARBA00023284"/>
    </source>
</evidence>
<evidence type="ECO:0000256" key="2">
    <source>
        <dbReference type="ARBA" id="ARBA00022448"/>
    </source>
</evidence>
<dbReference type="InterPro" id="IPR017937">
    <property type="entry name" value="Thioredoxin_CS"/>
</dbReference>
<dbReference type="SUPFAM" id="SSF52833">
    <property type="entry name" value="Thioredoxin-like"/>
    <property type="match status" value="1"/>
</dbReference>
<sequence>MSTTNVRAGDTRRHDVAEIRTMKAGDHNVVCPHCAAVNRIAAGRDARPARCGSCKQKLFEGHPVDVDGHMYDRQVTRNDIPVLVDVWAPWCGPCRMMAPAFAQASAELEPHVRLIKLNSDSEPEVAGRLGIRGIPTMILFRGGKELARTSGAMTARQIFDWTQRHLGTVA</sequence>
<comment type="caution">
    <text evidence="8">The sequence shown here is derived from an EMBL/GenBank/DDBJ whole genome shotgun (WGS) entry which is preliminary data.</text>
</comment>
<dbReference type="Gene3D" id="3.40.30.10">
    <property type="entry name" value="Glutaredoxin"/>
    <property type="match status" value="1"/>
</dbReference>
<dbReference type="InterPro" id="IPR013766">
    <property type="entry name" value="Thioredoxin_domain"/>
</dbReference>
<dbReference type="Gene3D" id="2.30.30.380">
    <property type="entry name" value="Zn-finger domain of Sec23/24"/>
    <property type="match status" value="1"/>
</dbReference>
<dbReference type="InterPro" id="IPR036249">
    <property type="entry name" value="Thioredoxin-like_sf"/>
</dbReference>
<evidence type="ECO:0000256" key="6">
    <source>
        <dbReference type="NCBIfam" id="TIGR01068"/>
    </source>
</evidence>